<dbReference type="PANTHER" id="PTHR12484">
    <property type="entry name" value="B-LYMPHOCYTE ANTIGEN-RELATED"/>
    <property type="match status" value="1"/>
</dbReference>
<comment type="caution">
    <text evidence="1">The sequence shown here is derived from an EMBL/GenBank/DDBJ whole genome shotgun (WGS) entry which is preliminary data.</text>
</comment>
<dbReference type="EMBL" id="NQVE01000194">
    <property type="protein sequence ID" value="RAL40581.1"/>
    <property type="molecule type" value="Genomic_DNA"/>
</dbReference>
<accession>A0A328D8C8</accession>
<dbReference type="AlphaFoldDB" id="A0A328D8C8"/>
<dbReference type="InterPro" id="IPR056852">
    <property type="entry name" value="AK17A/B"/>
</dbReference>
<organism evidence="1 2">
    <name type="scientific">Cuscuta australis</name>
    <dbReference type="NCBI Taxonomy" id="267555"/>
    <lineage>
        <taxon>Eukaryota</taxon>
        <taxon>Viridiplantae</taxon>
        <taxon>Streptophyta</taxon>
        <taxon>Embryophyta</taxon>
        <taxon>Tracheophyta</taxon>
        <taxon>Spermatophyta</taxon>
        <taxon>Magnoliopsida</taxon>
        <taxon>eudicotyledons</taxon>
        <taxon>Gunneridae</taxon>
        <taxon>Pentapetalae</taxon>
        <taxon>asterids</taxon>
        <taxon>lamiids</taxon>
        <taxon>Solanales</taxon>
        <taxon>Convolvulaceae</taxon>
        <taxon>Cuscuteae</taxon>
        <taxon>Cuscuta</taxon>
        <taxon>Cuscuta subgen. Grammica</taxon>
        <taxon>Cuscuta sect. Cleistogrammica</taxon>
    </lineage>
</organism>
<protein>
    <submittedName>
        <fullName evidence="1">Uncharacterized protein</fullName>
    </submittedName>
</protein>
<dbReference type="Proteomes" id="UP000249390">
    <property type="component" value="Unassembled WGS sequence"/>
</dbReference>
<dbReference type="Pfam" id="PF25015">
    <property type="entry name" value="RBD_AKAP-17A"/>
    <property type="match status" value="1"/>
</dbReference>
<name>A0A328D8C8_9ASTE</name>
<evidence type="ECO:0000313" key="2">
    <source>
        <dbReference type="Proteomes" id="UP000249390"/>
    </source>
</evidence>
<dbReference type="PANTHER" id="PTHR12484:SF4">
    <property type="entry name" value="A-KINASE ANCHOR PROTEIN 17A"/>
    <property type="match status" value="1"/>
</dbReference>
<keyword evidence="2" id="KW-1185">Reference proteome</keyword>
<evidence type="ECO:0000313" key="1">
    <source>
        <dbReference type="EMBL" id="RAL40581.1"/>
    </source>
</evidence>
<proteinExistence type="predicted"/>
<sequence>MNNGKELDSLRPTETVELESGLSLIPRVKLLLTVSRADKFVSPLDEWKLKRSLIDYLKNKHSATVEEDDLQIRRFKDLSKRKRDEPVAHGSLCIRDLGFLEKLLSSKAEKDDAGAFEKRFREWRRGVVEGMDGMEVNIEGAKFRLSAVLPGSDDFEGMKKEWEEIAAFGGRGFQKGSNIQPDTIVLRGLPSRWFAEIRVSPKPSVLVSHTIFSMFGEIRNLDVSEDNSIDKDVGGNKVDTISGLQCKIVIRFEKHKDFCSALKALSGRSLLKQGSRLVADYDVSWDKDGYFLNARNRTGERDRLPSVRNTWNEMDEAPRSRSQNFSRVDGRTKRFKVGLYVKWPNLLNFLKGHLVTFISAK</sequence>
<reference evidence="1 2" key="1">
    <citation type="submission" date="2018-06" db="EMBL/GenBank/DDBJ databases">
        <title>The Genome of Cuscuta australis (Dodder) Provides Insight into the Evolution of Plant Parasitism.</title>
        <authorList>
            <person name="Liu H."/>
        </authorList>
    </citation>
    <scope>NUCLEOTIDE SEQUENCE [LARGE SCALE GENOMIC DNA]</scope>
    <source>
        <strain evidence="2">cv. Yunnan</strain>
        <tissue evidence="1">Vines</tissue>
    </source>
</reference>
<gene>
    <name evidence="1" type="ORF">DM860_006651</name>
</gene>